<name>A0A848M679_PAELE</name>
<evidence type="ECO:0000313" key="3">
    <source>
        <dbReference type="Proteomes" id="UP000565468"/>
    </source>
</evidence>
<reference evidence="2 3" key="1">
    <citation type="submission" date="2020-04" db="EMBL/GenBank/DDBJ databases">
        <title>Paenibacillus algicola sp. nov., a novel marine bacterium producing alginate lyase.</title>
        <authorList>
            <person name="Huang H."/>
        </authorList>
    </citation>
    <scope>NUCLEOTIDE SEQUENCE [LARGE SCALE GENOMIC DNA]</scope>
    <source>
        <strain evidence="2 3">L7-75</strain>
    </source>
</reference>
<dbReference type="CDD" id="cd08563">
    <property type="entry name" value="GDPD_TtGDE_like"/>
    <property type="match status" value="1"/>
</dbReference>
<organism evidence="2 3">
    <name type="scientific">Paenibacillus lemnae</name>
    <dbReference type="NCBI Taxonomy" id="1330551"/>
    <lineage>
        <taxon>Bacteria</taxon>
        <taxon>Bacillati</taxon>
        <taxon>Bacillota</taxon>
        <taxon>Bacilli</taxon>
        <taxon>Bacillales</taxon>
        <taxon>Paenibacillaceae</taxon>
        <taxon>Paenibacillus</taxon>
    </lineage>
</organism>
<dbReference type="GO" id="GO:0006629">
    <property type="term" value="P:lipid metabolic process"/>
    <property type="evidence" value="ECO:0007669"/>
    <property type="project" value="InterPro"/>
</dbReference>
<dbReference type="EMBL" id="JABBPN010000005">
    <property type="protein sequence ID" value="NMO95759.1"/>
    <property type="molecule type" value="Genomic_DNA"/>
</dbReference>
<evidence type="ECO:0000313" key="2">
    <source>
        <dbReference type="EMBL" id="NMO95759.1"/>
    </source>
</evidence>
<dbReference type="Pfam" id="PF03009">
    <property type="entry name" value="GDPD"/>
    <property type="match status" value="1"/>
</dbReference>
<dbReference type="PANTHER" id="PTHR46211">
    <property type="entry name" value="GLYCEROPHOSPHORYL DIESTER PHOSPHODIESTERASE"/>
    <property type="match status" value="1"/>
</dbReference>
<dbReference type="Proteomes" id="UP000565468">
    <property type="component" value="Unassembled WGS sequence"/>
</dbReference>
<comment type="caution">
    <text evidence="2">The sequence shown here is derived from an EMBL/GenBank/DDBJ whole genome shotgun (WGS) entry which is preliminary data.</text>
</comment>
<dbReference type="PROSITE" id="PS51704">
    <property type="entry name" value="GP_PDE"/>
    <property type="match status" value="1"/>
</dbReference>
<feature type="domain" description="GP-PDE" evidence="1">
    <location>
        <begin position="10"/>
        <end position="245"/>
    </location>
</feature>
<dbReference type="Gene3D" id="3.20.20.190">
    <property type="entry name" value="Phosphatidylinositol (PI) phosphodiesterase"/>
    <property type="match status" value="1"/>
</dbReference>
<gene>
    <name evidence="2" type="ORF">HII30_08225</name>
</gene>
<accession>A0A848M679</accession>
<proteinExistence type="predicted"/>
<dbReference type="GO" id="GO:0008081">
    <property type="term" value="F:phosphoric diester hydrolase activity"/>
    <property type="evidence" value="ECO:0007669"/>
    <property type="project" value="InterPro"/>
</dbReference>
<sequence>MDTVSNKKVPIIFAHRGASGEAPENTLAAFSLGLEQGCDGFELDVHLSKDGEIVVIHDDTIDRTTNGSGKVRDMTVEQLQAVDAGAWFDEKYKGEVIPRLEEVFDLAPPEIVINVEIKGSCEGKLEPILVELLKRKGRLDTVVVSSFDWKSLKHLKQLEPAIKVGLLYNLNLDHHEHLPAAAGTEVYSLHPNMKRWEPKDITGPQAAGLQVYGWTINQAETMTEAIEMGMDGIITDYPGRLKALLKGTPASR</sequence>
<evidence type="ECO:0000259" key="1">
    <source>
        <dbReference type="PROSITE" id="PS51704"/>
    </source>
</evidence>
<protein>
    <submittedName>
        <fullName evidence="2">Glycerophosphodiester phosphodiesterase</fullName>
    </submittedName>
</protein>
<dbReference type="InterPro" id="IPR017946">
    <property type="entry name" value="PLC-like_Pdiesterase_TIM-brl"/>
</dbReference>
<dbReference type="SUPFAM" id="SSF51695">
    <property type="entry name" value="PLC-like phosphodiesterases"/>
    <property type="match status" value="1"/>
</dbReference>
<dbReference type="PANTHER" id="PTHR46211:SF1">
    <property type="entry name" value="GLYCEROPHOSPHODIESTER PHOSPHODIESTERASE, CYTOPLASMIC"/>
    <property type="match status" value="1"/>
</dbReference>
<dbReference type="AlphaFoldDB" id="A0A848M679"/>
<dbReference type="InterPro" id="IPR030395">
    <property type="entry name" value="GP_PDE_dom"/>
</dbReference>
<dbReference type="PROSITE" id="PS50007">
    <property type="entry name" value="PIPLC_X_DOMAIN"/>
    <property type="match status" value="1"/>
</dbReference>
<keyword evidence="3" id="KW-1185">Reference proteome</keyword>